<organism evidence="2 3">
    <name type="scientific">Mariniflexile soesokkakense</name>
    <dbReference type="NCBI Taxonomy" id="1343160"/>
    <lineage>
        <taxon>Bacteria</taxon>
        <taxon>Pseudomonadati</taxon>
        <taxon>Bacteroidota</taxon>
        <taxon>Flavobacteriia</taxon>
        <taxon>Flavobacteriales</taxon>
        <taxon>Flavobacteriaceae</taxon>
        <taxon>Mariniflexile</taxon>
    </lineage>
</organism>
<feature type="signal peptide" evidence="1">
    <location>
        <begin position="1"/>
        <end position="19"/>
    </location>
</feature>
<gene>
    <name evidence="2" type="ORF">VP395_13245</name>
</gene>
<accession>A0ABV0ADR2</accession>
<evidence type="ECO:0000313" key="2">
    <source>
        <dbReference type="EMBL" id="MEN3324701.1"/>
    </source>
</evidence>
<proteinExistence type="predicted"/>
<dbReference type="Proteomes" id="UP001416393">
    <property type="component" value="Unassembled WGS sequence"/>
</dbReference>
<dbReference type="RefSeq" id="WP_346242500.1">
    <property type="nucleotide sequence ID" value="NZ_JAZHYP010000007.1"/>
</dbReference>
<name>A0ABV0ADR2_9FLAO</name>
<comment type="caution">
    <text evidence="2">The sequence shown here is derived from an EMBL/GenBank/DDBJ whole genome shotgun (WGS) entry which is preliminary data.</text>
</comment>
<dbReference type="EMBL" id="JAZHYP010000007">
    <property type="protein sequence ID" value="MEN3324701.1"/>
    <property type="molecule type" value="Genomic_DNA"/>
</dbReference>
<keyword evidence="1" id="KW-0732">Signal</keyword>
<evidence type="ECO:0000313" key="3">
    <source>
        <dbReference type="Proteomes" id="UP001416393"/>
    </source>
</evidence>
<protein>
    <recommendedName>
        <fullName evidence="4">Tetratricopeptide repeat protein</fullName>
    </recommendedName>
</protein>
<feature type="chain" id="PRO_5046670488" description="Tetratricopeptide repeat protein" evidence="1">
    <location>
        <begin position="20"/>
        <end position="189"/>
    </location>
</feature>
<evidence type="ECO:0008006" key="4">
    <source>
        <dbReference type="Google" id="ProtNLM"/>
    </source>
</evidence>
<reference evidence="2 3" key="1">
    <citation type="submission" date="2024-01" db="EMBL/GenBank/DDBJ databases">
        <title>Mariniflexile litorale sp. nov., isolated from the shallow sediments of the Sea of Japan.</title>
        <authorList>
            <person name="Romanenko L."/>
            <person name="Bystritskaya E."/>
            <person name="Isaeva M."/>
        </authorList>
    </citation>
    <scope>NUCLEOTIDE SEQUENCE [LARGE SCALE GENOMIC DNA]</scope>
    <source>
        <strain evidence="2 3">KCTC 32427</strain>
    </source>
</reference>
<sequence length="189" mass="21389">MKTILIFILLLFGINNVNAQKTISFEAEGNLESPNPCDCVELLDVTNENNPADILIGMGKCMESKQFEKAARLFMIAGVYGKYDAFRVKDRSAHQAILVLQQNILLNVDESDRNSLMNSLKKYLDPTSEEVTNVCQVIQQIGIPKYYPKYMVQHGIQAFLESEGNGLNMEFDSEKSWNLVLKNYLHCGE</sequence>
<keyword evidence="3" id="KW-1185">Reference proteome</keyword>
<evidence type="ECO:0000256" key="1">
    <source>
        <dbReference type="SAM" id="SignalP"/>
    </source>
</evidence>